<name>C0PRH3_PICSI</name>
<proteinExistence type="evidence at transcript level"/>
<organism evidence="1">
    <name type="scientific">Picea sitchensis</name>
    <name type="common">Sitka spruce</name>
    <name type="synonym">Pinus sitchensis</name>
    <dbReference type="NCBI Taxonomy" id="3332"/>
    <lineage>
        <taxon>Eukaryota</taxon>
        <taxon>Viridiplantae</taxon>
        <taxon>Streptophyta</taxon>
        <taxon>Embryophyta</taxon>
        <taxon>Tracheophyta</taxon>
        <taxon>Spermatophyta</taxon>
        <taxon>Pinopsida</taxon>
        <taxon>Pinidae</taxon>
        <taxon>Conifers I</taxon>
        <taxon>Pinales</taxon>
        <taxon>Pinaceae</taxon>
        <taxon>Picea</taxon>
    </lineage>
</organism>
<dbReference type="AlphaFoldDB" id="C0PRH3"/>
<accession>C0PRH3</accession>
<dbReference type="EMBL" id="BT070922">
    <property type="protein sequence ID" value="ACN40413.1"/>
    <property type="molecule type" value="mRNA"/>
</dbReference>
<reference evidence="1" key="1">
    <citation type="submission" date="2009-02" db="EMBL/GenBank/DDBJ databases">
        <title>Full length sequence-verified cDNA sequences from Sitka spruce (Picea sitchensis).</title>
        <authorList>
            <person name="Reid K.E."/>
            <person name="Liao N."/>
            <person name="Ralph S."/>
            <person name="Kolosova N."/>
            <person name="Oddy C."/>
            <person name="Moore R."/>
            <person name="Mayo M."/>
            <person name="Wagner S."/>
            <person name="King J."/>
            <person name="Yanchuk A."/>
            <person name="Holt R."/>
            <person name="Jones S."/>
            <person name="Marra M."/>
            <person name="Ritland C.E."/>
            <person name="Ritland K."/>
            <person name="Bohlmann J."/>
        </authorList>
    </citation>
    <scope>NUCLEOTIDE SEQUENCE</scope>
    <source>
        <tissue evidence="1">Green portion of the leader tissue</tissue>
    </source>
</reference>
<sequence length="76" mass="8968">MEAQSFHISRQRPSRMRKLKQRAIIENLNTEMDSIYTWIMLNFLKSSIIDILQFVLTDEIISFFPNMKLASCGNLE</sequence>
<evidence type="ECO:0000313" key="1">
    <source>
        <dbReference type="EMBL" id="ACN40413.1"/>
    </source>
</evidence>
<protein>
    <submittedName>
        <fullName evidence="1">Uncharacterized protein</fullName>
    </submittedName>
</protein>